<evidence type="ECO:0000256" key="1">
    <source>
        <dbReference type="SAM" id="MobiDB-lite"/>
    </source>
</evidence>
<feature type="compositionally biased region" description="Polar residues" evidence="1">
    <location>
        <begin position="64"/>
        <end position="79"/>
    </location>
</feature>
<dbReference type="RefSeq" id="XP_056509683.1">
    <property type="nucleotide sequence ID" value="XM_056656883.1"/>
</dbReference>
<sequence length="247" mass="26008">MDLQGNPNPPGLRSTKVTNDPLASQKPIEEPSGPVTNDSLAAESVRKGGGFSENRGAEPMGVSGAQSTLSNTDTSSATALPSAPVGALREDRQRQEKYPEALGGQGDFPGAHLPESGYTGGPTAAKQQMGLHAGEYPASAKLSGQAAAGGSSQYYAGQAPSYTTDITDGYHHQTPKGKNLREGGFESNDRNNASFNSDIGSKQDPGRAAENKFQRYVAESGLDVGGPRQKNLDNQTWYQPLERDQRA</sequence>
<comment type="caution">
    <text evidence="2">The sequence shown here is derived from an EMBL/GenBank/DDBJ whole genome shotgun (WGS) entry which is preliminary data.</text>
</comment>
<proteinExistence type="predicted"/>
<feature type="compositionally biased region" description="Polar residues" evidence="1">
    <location>
        <begin position="190"/>
        <end position="200"/>
    </location>
</feature>
<feature type="region of interest" description="Disordered" evidence="1">
    <location>
        <begin position="140"/>
        <end position="247"/>
    </location>
</feature>
<feature type="compositionally biased region" description="Basic and acidic residues" evidence="1">
    <location>
        <begin position="88"/>
        <end position="99"/>
    </location>
</feature>
<feature type="compositionally biased region" description="Basic and acidic residues" evidence="1">
    <location>
        <begin position="204"/>
        <end position="213"/>
    </location>
</feature>
<dbReference type="EMBL" id="JAPMSZ010000009">
    <property type="protein sequence ID" value="KAJ5091485.1"/>
    <property type="molecule type" value="Genomic_DNA"/>
</dbReference>
<organism evidence="2 3">
    <name type="scientific">Penicillium alfredii</name>
    <dbReference type="NCBI Taxonomy" id="1506179"/>
    <lineage>
        <taxon>Eukaryota</taxon>
        <taxon>Fungi</taxon>
        <taxon>Dikarya</taxon>
        <taxon>Ascomycota</taxon>
        <taxon>Pezizomycotina</taxon>
        <taxon>Eurotiomycetes</taxon>
        <taxon>Eurotiomycetidae</taxon>
        <taxon>Eurotiales</taxon>
        <taxon>Aspergillaceae</taxon>
        <taxon>Penicillium</taxon>
    </lineage>
</organism>
<feature type="compositionally biased region" description="Basic and acidic residues" evidence="1">
    <location>
        <begin position="179"/>
        <end position="189"/>
    </location>
</feature>
<dbReference type="GeneID" id="81396052"/>
<feature type="region of interest" description="Disordered" evidence="1">
    <location>
        <begin position="1"/>
        <end position="125"/>
    </location>
</feature>
<evidence type="ECO:0000313" key="2">
    <source>
        <dbReference type="EMBL" id="KAJ5091485.1"/>
    </source>
</evidence>
<accession>A0A9W9K3J7</accession>
<evidence type="ECO:0000313" key="3">
    <source>
        <dbReference type="Proteomes" id="UP001141434"/>
    </source>
</evidence>
<dbReference type="Proteomes" id="UP001141434">
    <property type="component" value="Unassembled WGS sequence"/>
</dbReference>
<name>A0A9W9K3J7_9EURO</name>
<dbReference type="OrthoDB" id="5383057at2759"/>
<gene>
    <name evidence="2" type="ORF">NUU61_006355</name>
</gene>
<keyword evidence="3" id="KW-1185">Reference proteome</keyword>
<reference evidence="2" key="2">
    <citation type="journal article" date="2023" name="IMA Fungus">
        <title>Comparative genomic study of the Penicillium genus elucidates a diverse pangenome and 15 lateral gene transfer events.</title>
        <authorList>
            <person name="Petersen C."/>
            <person name="Sorensen T."/>
            <person name="Nielsen M.R."/>
            <person name="Sondergaard T.E."/>
            <person name="Sorensen J.L."/>
            <person name="Fitzpatrick D.A."/>
            <person name="Frisvad J.C."/>
            <person name="Nielsen K.L."/>
        </authorList>
    </citation>
    <scope>NUCLEOTIDE SEQUENCE</scope>
    <source>
        <strain evidence="2">IBT 34128</strain>
    </source>
</reference>
<dbReference type="AlphaFoldDB" id="A0A9W9K3J7"/>
<feature type="compositionally biased region" description="Low complexity" evidence="1">
    <location>
        <begin position="140"/>
        <end position="159"/>
    </location>
</feature>
<reference evidence="2" key="1">
    <citation type="submission" date="2022-11" db="EMBL/GenBank/DDBJ databases">
        <authorList>
            <person name="Petersen C."/>
        </authorList>
    </citation>
    <scope>NUCLEOTIDE SEQUENCE</scope>
    <source>
        <strain evidence="2">IBT 34128</strain>
    </source>
</reference>
<protein>
    <submittedName>
        <fullName evidence="2">Uncharacterized protein</fullName>
    </submittedName>
</protein>